<dbReference type="STRING" id="582667.SAMN05192568_106814"/>
<dbReference type="AlphaFoldDB" id="A0A1I4UDL3"/>
<protein>
    <recommendedName>
        <fullName evidence="1">DUF6894 domain-containing protein</fullName>
    </recommendedName>
</protein>
<accession>A0A1I4UDL3</accession>
<name>A0A1I4UDL3_9HYPH</name>
<feature type="domain" description="DUF6894" evidence="1">
    <location>
        <begin position="34"/>
        <end position="87"/>
    </location>
</feature>
<evidence type="ECO:0000259" key="1">
    <source>
        <dbReference type="Pfam" id="PF21834"/>
    </source>
</evidence>
<proteinExistence type="predicted"/>
<keyword evidence="3" id="KW-1185">Reference proteome</keyword>
<dbReference type="InterPro" id="IPR054189">
    <property type="entry name" value="DUF6894"/>
</dbReference>
<reference evidence="3" key="1">
    <citation type="submission" date="2016-10" db="EMBL/GenBank/DDBJ databases">
        <authorList>
            <person name="Varghese N."/>
            <person name="Submissions S."/>
        </authorList>
    </citation>
    <scope>NUCLEOTIDE SEQUENCE [LARGE SCALE GENOMIC DNA]</scope>
    <source>
        <strain evidence="3">BL36</strain>
    </source>
</reference>
<organism evidence="2 3">
    <name type="scientific">Methylobacterium pseudosasicola</name>
    <dbReference type="NCBI Taxonomy" id="582667"/>
    <lineage>
        <taxon>Bacteria</taxon>
        <taxon>Pseudomonadati</taxon>
        <taxon>Pseudomonadota</taxon>
        <taxon>Alphaproteobacteria</taxon>
        <taxon>Hyphomicrobiales</taxon>
        <taxon>Methylobacteriaceae</taxon>
        <taxon>Methylobacterium</taxon>
    </lineage>
</organism>
<gene>
    <name evidence="2" type="ORF">SAMN05192568_106814</name>
</gene>
<dbReference type="Proteomes" id="UP000199048">
    <property type="component" value="Unassembled WGS sequence"/>
</dbReference>
<evidence type="ECO:0000313" key="2">
    <source>
        <dbReference type="EMBL" id="SFM87069.1"/>
    </source>
</evidence>
<evidence type="ECO:0000313" key="3">
    <source>
        <dbReference type="Proteomes" id="UP000199048"/>
    </source>
</evidence>
<dbReference type="EMBL" id="FOTK01000068">
    <property type="protein sequence ID" value="SFM87069.1"/>
    <property type="molecule type" value="Genomic_DNA"/>
</dbReference>
<dbReference type="Pfam" id="PF21834">
    <property type="entry name" value="DUF6894"/>
    <property type="match status" value="1"/>
</dbReference>
<sequence>MIRVTLPNGLDGCKVGAKWAGMARLRRFHCIGIGNAELDLEGCWMPRRAAIRAHADRVALALMTGGDRPDWSEWFVDVRDLKGRRVLLHASTEVHVVG</sequence>